<evidence type="ECO:0000313" key="2">
    <source>
        <dbReference type="Proteomes" id="UP000275846"/>
    </source>
</evidence>
<dbReference type="AlphaFoldDB" id="A0A183TEZ1"/>
<keyword evidence="2" id="KW-1185">Reference proteome</keyword>
<accession>A0A183TEZ1</accession>
<reference evidence="1 2" key="2">
    <citation type="submission" date="2018-11" db="EMBL/GenBank/DDBJ databases">
        <authorList>
            <consortium name="Pathogen Informatics"/>
        </authorList>
    </citation>
    <scope>NUCLEOTIDE SEQUENCE [LARGE SCALE GENOMIC DNA]</scope>
    <source>
        <strain evidence="1 2">NST_G2</strain>
    </source>
</reference>
<organism evidence="3">
    <name type="scientific">Schistocephalus solidus</name>
    <name type="common">Tapeworm</name>
    <dbReference type="NCBI Taxonomy" id="70667"/>
    <lineage>
        <taxon>Eukaryota</taxon>
        <taxon>Metazoa</taxon>
        <taxon>Spiralia</taxon>
        <taxon>Lophotrochozoa</taxon>
        <taxon>Platyhelminthes</taxon>
        <taxon>Cestoda</taxon>
        <taxon>Eucestoda</taxon>
        <taxon>Diphyllobothriidea</taxon>
        <taxon>Diphyllobothriidae</taxon>
        <taxon>Schistocephalus</taxon>
    </lineage>
</organism>
<dbReference type="WBParaSite" id="SSLN_0001560301-mRNA-1">
    <property type="protein sequence ID" value="SSLN_0001560301-mRNA-1"/>
    <property type="gene ID" value="SSLN_0001560301"/>
</dbReference>
<gene>
    <name evidence="1" type="ORF">SSLN_LOCUS15038</name>
</gene>
<reference evidence="3" key="1">
    <citation type="submission" date="2016-06" db="UniProtKB">
        <authorList>
            <consortium name="WormBaseParasite"/>
        </authorList>
    </citation>
    <scope>IDENTIFICATION</scope>
</reference>
<protein>
    <submittedName>
        <fullName evidence="1 3">Uncharacterized protein</fullName>
    </submittedName>
</protein>
<dbReference type="Proteomes" id="UP000275846">
    <property type="component" value="Unassembled WGS sequence"/>
</dbReference>
<name>A0A183TEZ1_SCHSO</name>
<proteinExistence type="predicted"/>
<evidence type="ECO:0000313" key="1">
    <source>
        <dbReference type="EMBL" id="VDM01424.1"/>
    </source>
</evidence>
<sequence>MCPGVWEVGRCNSSVVQRSKPYGTIREEAFLSSGVKAFPGEAIRYFQLGPIIVCNSSQMPSLCHQATVVEGGTQCNEGTPMRFSVAPASDA</sequence>
<evidence type="ECO:0000313" key="3">
    <source>
        <dbReference type="WBParaSite" id="SSLN_0001560301-mRNA-1"/>
    </source>
</evidence>
<dbReference type="EMBL" id="UYSU01039542">
    <property type="protein sequence ID" value="VDM01424.1"/>
    <property type="molecule type" value="Genomic_DNA"/>
</dbReference>